<feature type="region of interest" description="Disordered" evidence="1">
    <location>
        <begin position="150"/>
        <end position="170"/>
    </location>
</feature>
<proteinExistence type="predicted"/>
<name>A0ABR2SJE6_9ROSI</name>
<comment type="caution">
    <text evidence="2">The sequence shown here is derived from an EMBL/GenBank/DDBJ whole genome shotgun (WGS) entry which is preliminary data.</text>
</comment>
<evidence type="ECO:0000256" key="1">
    <source>
        <dbReference type="SAM" id="MobiDB-lite"/>
    </source>
</evidence>
<reference evidence="2 3" key="1">
    <citation type="journal article" date="2024" name="G3 (Bethesda)">
        <title>Genome assembly of Hibiscus sabdariffa L. provides insights into metabolisms of medicinal natural products.</title>
        <authorList>
            <person name="Kim T."/>
        </authorList>
    </citation>
    <scope>NUCLEOTIDE SEQUENCE [LARGE SCALE GENOMIC DNA]</scope>
    <source>
        <strain evidence="2">TK-2024</strain>
        <tissue evidence="2">Old leaves</tissue>
    </source>
</reference>
<keyword evidence="3" id="KW-1185">Reference proteome</keyword>
<gene>
    <name evidence="2" type="ORF">V6N11_065042</name>
</gene>
<organism evidence="2 3">
    <name type="scientific">Hibiscus sabdariffa</name>
    <name type="common">roselle</name>
    <dbReference type="NCBI Taxonomy" id="183260"/>
    <lineage>
        <taxon>Eukaryota</taxon>
        <taxon>Viridiplantae</taxon>
        <taxon>Streptophyta</taxon>
        <taxon>Embryophyta</taxon>
        <taxon>Tracheophyta</taxon>
        <taxon>Spermatophyta</taxon>
        <taxon>Magnoliopsida</taxon>
        <taxon>eudicotyledons</taxon>
        <taxon>Gunneridae</taxon>
        <taxon>Pentapetalae</taxon>
        <taxon>rosids</taxon>
        <taxon>malvids</taxon>
        <taxon>Malvales</taxon>
        <taxon>Malvaceae</taxon>
        <taxon>Malvoideae</taxon>
        <taxon>Hibiscus</taxon>
    </lineage>
</organism>
<protein>
    <submittedName>
        <fullName evidence="2">Uncharacterized protein</fullName>
    </submittedName>
</protein>
<dbReference type="Proteomes" id="UP001396334">
    <property type="component" value="Unassembled WGS sequence"/>
</dbReference>
<evidence type="ECO:0000313" key="2">
    <source>
        <dbReference type="EMBL" id="KAK9025145.1"/>
    </source>
</evidence>
<evidence type="ECO:0000313" key="3">
    <source>
        <dbReference type="Proteomes" id="UP001396334"/>
    </source>
</evidence>
<dbReference type="EMBL" id="JBBPBN010000014">
    <property type="protein sequence ID" value="KAK9025145.1"/>
    <property type="molecule type" value="Genomic_DNA"/>
</dbReference>
<sequence>MAAAGLDGFELMWVAGSMVILAFSRCGEGSFRNELWDMDCSGKVRAGSVGAIVGNAQLVGAGTGLAGNDGDARAEGIRGILAADKGDRELIVGLGNKVPSPARVVGATGAAFVPIVGVVPGVARKVKSVNSLVEALSSPEQQCVIAPTRTKRGRGRPAKDHGLADLTEEGGAVTPLTGSVMGGVSGAASF</sequence>
<accession>A0ABR2SJE6</accession>